<dbReference type="Gene3D" id="3.30.70.1350">
    <property type="entry name" value="Cation efflux protein, cytoplasmic domain"/>
    <property type="match status" value="1"/>
</dbReference>
<evidence type="ECO:0000259" key="8">
    <source>
        <dbReference type="Pfam" id="PF01545"/>
    </source>
</evidence>
<evidence type="ECO:0000256" key="6">
    <source>
        <dbReference type="ARBA" id="ARBA00023136"/>
    </source>
</evidence>
<evidence type="ECO:0000256" key="7">
    <source>
        <dbReference type="SAM" id="Phobius"/>
    </source>
</evidence>
<dbReference type="RefSeq" id="WP_049698353.1">
    <property type="nucleotide sequence ID" value="NZ_JAQDQF010000005.1"/>
</dbReference>
<comment type="subcellular location">
    <subcellularLocation>
        <location evidence="1">Membrane</location>
        <topology evidence="1">Multi-pass membrane protein</topology>
    </subcellularLocation>
</comment>
<reference evidence="10 11" key="1">
    <citation type="submission" date="2015-05" db="EMBL/GenBank/DDBJ databases">
        <title>Draft genome sequence of the bacterium Gordonia jacobaea a new member of the Gordonia genus.</title>
        <authorList>
            <person name="Jimenez-Galisteo G."/>
            <person name="Dominguez A."/>
            <person name="Munoz E."/>
            <person name="Vinas M."/>
        </authorList>
    </citation>
    <scope>NUCLEOTIDE SEQUENCE [LARGE SCALE GENOMIC DNA]</scope>
    <source>
        <strain evidence="11">mv1</strain>
    </source>
</reference>
<protein>
    <submittedName>
        <fullName evidence="10">Transporter</fullName>
    </submittedName>
</protein>
<dbReference type="Pfam" id="PF16916">
    <property type="entry name" value="ZT_dimer"/>
    <property type="match status" value="1"/>
</dbReference>
<evidence type="ECO:0000259" key="9">
    <source>
        <dbReference type="Pfam" id="PF16916"/>
    </source>
</evidence>
<feature type="domain" description="Cation efflux protein cytoplasmic" evidence="9">
    <location>
        <begin position="216"/>
        <end position="291"/>
    </location>
</feature>
<dbReference type="InterPro" id="IPR036837">
    <property type="entry name" value="Cation_efflux_CTD_sf"/>
</dbReference>
<dbReference type="InterPro" id="IPR058533">
    <property type="entry name" value="Cation_efflux_TM"/>
</dbReference>
<keyword evidence="4 7" id="KW-0812">Transmembrane</keyword>
<dbReference type="SUPFAM" id="SSF161111">
    <property type="entry name" value="Cation efflux protein transmembrane domain-like"/>
    <property type="match status" value="1"/>
</dbReference>
<evidence type="ECO:0000313" key="11">
    <source>
        <dbReference type="Proteomes" id="UP000037247"/>
    </source>
</evidence>
<feature type="transmembrane region" description="Helical" evidence="7">
    <location>
        <begin position="46"/>
        <end position="66"/>
    </location>
</feature>
<dbReference type="Pfam" id="PF01545">
    <property type="entry name" value="Cation_efflux"/>
    <property type="match status" value="1"/>
</dbReference>
<keyword evidence="5 7" id="KW-1133">Transmembrane helix</keyword>
<comment type="similarity">
    <text evidence="2">Belongs to the cation diffusion facilitator (CDF) transporter (TC 2.A.4) family.</text>
</comment>
<dbReference type="NCBIfam" id="TIGR01297">
    <property type="entry name" value="CDF"/>
    <property type="match status" value="1"/>
</dbReference>
<feature type="transmembrane region" description="Helical" evidence="7">
    <location>
        <begin position="185"/>
        <end position="203"/>
    </location>
</feature>
<accession>A0ABR5IED0</accession>
<dbReference type="InterPro" id="IPR002524">
    <property type="entry name" value="Cation_efflux"/>
</dbReference>
<name>A0ABR5IED0_9ACTN</name>
<dbReference type="InterPro" id="IPR027469">
    <property type="entry name" value="Cation_efflux_TMD_sf"/>
</dbReference>
<evidence type="ECO:0000313" key="10">
    <source>
        <dbReference type="EMBL" id="KNA92020.1"/>
    </source>
</evidence>
<evidence type="ECO:0000256" key="1">
    <source>
        <dbReference type="ARBA" id="ARBA00004141"/>
    </source>
</evidence>
<comment type="caution">
    <text evidence="10">The sequence shown here is derived from an EMBL/GenBank/DDBJ whole genome shotgun (WGS) entry which is preliminary data.</text>
</comment>
<dbReference type="SUPFAM" id="SSF160240">
    <property type="entry name" value="Cation efflux protein cytoplasmic domain-like"/>
    <property type="match status" value="1"/>
</dbReference>
<sequence>MANASATSRPDLTRYALLSIVTALVVIVMKLIAWRVSGSVGLLSDALESVVNLAAAIAAFFALRVVAKPADAEHNFGHAKAEYFSAVFEGILIVVAAIAIIVAAVDRLLHPAELEAVGLGLAISVAATVLNGAVAVILLRAGRRYRSMTLEADGKHLLTDVWTTVGVIVGVFLVAVTGWLPLDAIVAILVAVNIIVVGARLIWRSGDGLLDAALPAVDLTTVNDVLDRFRTDEVAFHDVRTRESGHERYVQMHMLVPGVWSVDRAHDVSERVEDELHAALDHLRVSIHIEPIEDPRAYESWRLDSNPH</sequence>
<dbReference type="InterPro" id="IPR050291">
    <property type="entry name" value="CDF_Transporter"/>
</dbReference>
<dbReference type="PANTHER" id="PTHR43840">
    <property type="entry name" value="MITOCHONDRIAL METAL TRANSPORTER 1-RELATED"/>
    <property type="match status" value="1"/>
</dbReference>
<dbReference type="Gene3D" id="1.20.1510.10">
    <property type="entry name" value="Cation efflux protein transmembrane domain"/>
    <property type="match status" value="1"/>
</dbReference>
<dbReference type="PANTHER" id="PTHR43840:SF15">
    <property type="entry name" value="MITOCHONDRIAL METAL TRANSPORTER 1-RELATED"/>
    <property type="match status" value="1"/>
</dbReference>
<organism evidence="10 11">
    <name type="scientific">Gordonia jacobaea</name>
    <dbReference type="NCBI Taxonomy" id="122202"/>
    <lineage>
        <taxon>Bacteria</taxon>
        <taxon>Bacillati</taxon>
        <taxon>Actinomycetota</taxon>
        <taxon>Actinomycetes</taxon>
        <taxon>Mycobacteriales</taxon>
        <taxon>Gordoniaceae</taxon>
        <taxon>Gordonia</taxon>
    </lineage>
</organism>
<dbReference type="EMBL" id="LDTZ01000015">
    <property type="protein sequence ID" value="KNA92020.1"/>
    <property type="molecule type" value="Genomic_DNA"/>
</dbReference>
<feature type="domain" description="Cation efflux protein transmembrane" evidence="8">
    <location>
        <begin position="17"/>
        <end position="210"/>
    </location>
</feature>
<keyword evidence="6 7" id="KW-0472">Membrane</keyword>
<dbReference type="InterPro" id="IPR027470">
    <property type="entry name" value="Cation_efflux_CTD"/>
</dbReference>
<proteinExistence type="inferred from homology"/>
<evidence type="ECO:0000256" key="2">
    <source>
        <dbReference type="ARBA" id="ARBA00008114"/>
    </source>
</evidence>
<feature type="transmembrane region" description="Helical" evidence="7">
    <location>
        <begin position="12"/>
        <end position="34"/>
    </location>
</feature>
<evidence type="ECO:0000256" key="3">
    <source>
        <dbReference type="ARBA" id="ARBA00022448"/>
    </source>
</evidence>
<keyword evidence="3" id="KW-0813">Transport</keyword>
<dbReference type="Proteomes" id="UP000037247">
    <property type="component" value="Unassembled WGS sequence"/>
</dbReference>
<keyword evidence="11" id="KW-1185">Reference proteome</keyword>
<gene>
    <name evidence="10" type="ORF">ABW18_07565</name>
</gene>
<feature type="transmembrane region" description="Helical" evidence="7">
    <location>
        <begin position="160"/>
        <end position="179"/>
    </location>
</feature>
<feature type="transmembrane region" description="Helical" evidence="7">
    <location>
        <begin position="86"/>
        <end position="105"/>
    </location>
</feature>
<evidence type="ECO:0000256" key="4">
    <source>
        <dbReference type="ARBA" id="ARBA00022692"/>
    </source>
</evidence>
<feature type="transmembrane region" description="Helical" evidence="7">
    <location>
        <begin position="117"/>
        <end position="139"/>
    </location>
</feature>
<evidence type="ECO:0000256" key="5">
    <source>
        <dbReference type="ARBA" id="ARBA00022989"/>
    </source>
</evidence>